<keyword evidence="3" id="KW-1185">Reference proteome</keyword>
<protein>
    <submittedName>
        <fullName evidence="2">Uncharacterized protein</fullName>
    </submittedName>
</protein>
<feature type="compositionally biased region" description="Polar residues" evidence="1">
    <location>
        <begin position="278"/>
        <end position="291"/>
    </location>
</feature>
<evidence type="ECO:0000313" key="2">
    <source>
        <dbReference type="EMBL" id="GFG39955.1"/>
    </source>
</evidence>
<gene>
    <name evidence="2" type="ORF">Cfor_09012</name>
</gene>
<feature type="region of interest" description="Disordered" evidence="1">
    <location>
        <begin position="185"/>
        <end position="215"/>
    </location>
</feature>
<name>A0A6L2QAI8_COPFO</name>
<comment type="caution">
    <text evidence="2">The sequence shown here is derived from an EMBL/GenBank/DDBJ whole genome shotgun (WGS) entry which is preliminary data.</text>
</comment>
<organism evidence="2 3">
    <name type="scientific">Coptotermes formosanus</name>
    <name type="common">Formosan subterranean termite</name>
    <dbReference type="NCBI Taxonomy" id="36987"/>
    <lineage>
        <taxon>Eukaryota</taxon>
        <taxon>Metazoa</taxon>
        <taxon>Ecdysozoa</taxon>
        <taxon>Arthropoda</taxon>
        <taxon>Hexapoda</taxon>
        <taxon>Insecta</taxon>
        <taxon>Pterygota</taxon>
        <taxon>Neoptera</taxon>
        <taxon>Polyneoptera</taxon>
        <taxon>Dictyoptera</taxon>
        <taxon>Blattodea</taxon>
        <taxon>Blattoidea</taxon>
        <taxon>Termitoidae</taxon>
        <taxon>Rhinotermitidae</taxon>
        <taxon>Coptotermes</taxon>
    </lineage>
</organism>
<sequence length="291" mass="31318">MSERTKIKAIFILRYNPSRVMAGNMSHFDSYPPHLQGQRLLTLISACVSNEAISSPSLCHEAVRHSTSAFDCITFRQHNSNLSTDGTKARHWTEVVTGYIEIPLSQYLPVIRLNCVPPHPSTPLTGRAQRRTSECVAIVKTRRVPSRRGSLKDAAVMSSCDDSKNTTTMNRGACALIMTSASSSSTRTSSASTLSGSGSRGSGSGSGEGSGFRRSGGKRVTVFTVAPQLLITAVSSTRTATANLLEALQKKRAKKGSAPFDDVVMSAENHVATDDKSNMQAQQQNHSTKIE</sequence>
<evidence type="ECO:0000256" key="1">
    <source>
        <dbReference type="SAM" id="MobiDB-lite"/>
    </source>
</evidence>
<dbReference type="InParanoid" id="A0A6L2QAI8"/>
<proteinExistence type="predicted"/>
<reference evidence="3" key="1">
    <citation type="submission" date="2020-01" db="EMBL/GenBank/DDBJ databases">
        <title>Draft genome sequence of the Termite Coptotermes fromosanus.</title>
        <authorList>
            <person name="Itakura S."/>
            <person name="Yosikawa Y."/>
            <person name="Umezawa K."/>
        </authorList>
    </citation>
    <scope>NUCLEOTIDE SEQUENCE [LARGE SCALE GENOMIC DNA]</scope>
</reference>
<feature type="compositionally biased region" description="Low complexity" evidence="1">
    <location>
        <begin position="185"/>
        <end position="197"/>
    </location>
</feature>
<feature type="compositionally biased region" description="Gly residues" evidence="1">
    <location>
        <begin position="198"/>
        <end position="210"/>
    </location>
</feature>
<accession>A0A6L2QAI8</accession>
<dbReference type="EMBL" id="BLKM01001294">
    <property type="protein sequence ID" value="GFG39955.1"/>
    <property type="molecule type" value="Genomic_DNA"/>
</dbReference>
<dbReference type="Proteomes" id="UP000502823">
    <property type="component" value="Unassembled WGS sequence"/>
</dbReference>
<evidence type="ECO:0000313" key="3">
    <source>
        <dbReference type="Proteomes" id="UP000502823"/>
    </source>
</evidence>
<dbReference type="AlphaFoldDB" id="A0A6L2QAI8"/>
<dbReference type="OrthoDB" id="10530376at2759"/>
<feature type="non-terminal residue" evidence="2">
    <location>
        <position position="291"/>
    </location>
</feature>
<feature type="region of interest" description="Disordered" evidence="1">
    <location>
        <begin position="266"/>
        <end position="291"/>
    </location>
</feature>